<protein>
    <submittedName>
        <fullName evidence="1">Uncharacterized protein</fullName>
    </submittedName>
</protein>
<sequence length="59" mass="6645">MTPVASTVQNGIILHASLPHHTQYFLWRISRGLILLSAESRPREVAGVGGETQERWRYG</sequence>
<reference evidence="1" key="2">
    <citation type="journal article" date="2015" name="Data Brief">
        <title>Shoot transcriptome of the giant reed, Arundo donax.</title>
        <authorList>
            <person name="Barrero R.A."/>
            <person name="Guerrero F.D."/>
            <person name="Moolhuijzen P."/>
            <person name="Goolsby J.A."/>
            <person name="Tidwell J."/>
            <person name="Bellgard S.E."/>
            <person name="Bellgard M.I."/>
        </authorList>
    </citation>
    <scope>NUCLEOTIDE SEQUENCE</scope>
    <source>
        <tissue evidence="1">Shoot tissue taken approximately 20 cm above the soil surface</tissue>
    </source>
</reference>
<accession>A0A0A8YVJ0</accession>
<name>A0A0A8YVJ0_ARUDO</name>
<proteinExistence type="predicted"/>
<dbReference type="AlphaFoldDB" id="A0A0A8YVJ0"/>
<organism evidence="1">
    <name type="scientific">Arundo donax</name>
    <name type="common">Giant reed</name>
    <name type="synonym">Donax arundinaceus</name>
    <dbReference type="NCBI Taxonomy" id="35708"/>
    <lineage>
        <taxon>Eukaryota</taxon>
        <taxon>Viridiplantae</taxon>
        <taxon>Streptophyta</taxon>
        <taxon>Embryophyta</taxon>
        <taxon>Tracheophyta</taxon>
        <taxon>Spermatophyta</taxon>
        <taxon>Magnoliopsida</taxon>
        <taxon>Liliopsida</taxon>
        <taxon>Poales</taxon>
        <taxon>Poaceae</taxon>
        <taxon>PACMAD clade</taxon>
        <taxon>Arundinoideae</taxon>
        <taxon>Arundineae</taxon>
        <taxon>Arundo</taxon>
    </lineage>
</organism>
<reference evidence="1" key="1">
    <citation type="submission" date="2014-09" db="EMBL/GenBank/DDBJ databases">
        <authorList>
            <person name="Magalhaes I.L.F."/>
            <person name="Oliveira U."/>
            <person name="Santos F.R."/>
            <person name="Vidigal T.H.D.A."/>
            <person name="Brescovit A.D."/>
            <person name="Santos A.J."/>
        </authorList>
    </citation>
    <scope>NUCLEOTIDE SEQUENCE</scope>
    <source>
        <tissue evidence="1">Shoot tissue taken approximately 20 cm above the soil surface</tissue>
    </source>
</reference>
<dbReference type="EMBL" id="GBRH01269365">
    <property type="protein sequence ID" value="JAD28530.1"/>
    <property type="molecule type" value="Transcribed_RNA"/>
</dbReference>
<evidence type="ECO:0000313" key="1">
    <source>
        <dbReference type="EMBL" id="JAD28530.1"/>
    </source>
</evidence>